<sequence>MEVNKDEALRCLSIAKQHLSNGNQAGALKFTKKSIGLYPTDQAKSFLSQVQATSTNASSAKTTGANIHPGRQPSASSSTPSTPPPEKKHTPEQAKAVKTILSCGTDYYKVLSLTKSCTEVEIKKSYRKLALRFHPDKNGAPGADEAFKLISKAFTVLSDPQKRAIHDAGGGDPEMRSSSTSTRQYRQYSGGGAEEMTAEDLFDMFFGGGGGMRHPQYRRQQQFRHPFFNAAQQQHRHARQQQQSPLAGWLQALPILVLLLYALLSGLFSQDSTPLYQFQPSTVYSQARTTLDLKIPYYVNPTSFTPIANEHYKLKRMERQVESEYVNGLNVHCQNERRQRSFRMTQARGSIFGIGHDKVKYEQARNMPMKSCQELKELGYNPDYIYY</sequence>
<accession>A0A168L0R6</accession>
<dbReference type="EMBL" id="LT550481">
    <property type="protein sequence ID" value="SAL95819.1"/>
    <property type="molecule type" value="Genomic_DNA"/>
</dbReference>
<dbReference type="InterPro" id="IPR036869">
    <property type="entry name" value="J_dom_sf"/>
</dbReference>
<dbReference type="PANTHER" id="PTHR43908:SF3">
    <property type="entry name" value="AT29763P-RELATED"/>
    <property type="match status" value="1"/>
</dbReference>
<protein>
    <recommendedName>
        <fullName evidence="7">J domain-containing protein</fullName>
    </recommendedName>
</protein>
<dbReference type="STRING" id="4829.A0A168L0R6"/>
<evidence type="ECO:0000256" key="6">
    <source>
        <dbReference type="SAM" id="Phobius"/>
    </source>
</evidence>
<dbReference type="InterPro" id="IPR051100">
    <property type="entry name" value="DnaJ_subfamily_B/C"/>
</dbReference>
<evidence type="ECO:0000256" key="2">
    <source>
        <dbReference type="ARBA" id="ARBA00022692"/>
    </source>
</evidence>
<dbReference type="OMA" id="ARSREHN"/>
<gene>
    <name evidence="8" type="primary">ABSGL_01160.1 scaffold 1223</name>
</gene>
<dbReference type="PROSITE" id="PS50076">
    <property type="entry name" value="DNAJ_2"/>
    <property type="match status" value="1"/>
</dbReference>
<keyword evidence="2 6" id="KW-0812">Transmembrane</keyword>
<evidence type="ECO:0000313" key="9">
    <source>
        <dbReference type="Proteomes" id="UP000078561"/>
    </source>
</evidence>
<dbReference type="Gene3D" id="1.10.287.110">
    <property type="entry name" value="DnaJ domain"/>
    <property type="match status" value="1"/>
</dbReference>
<reference evidence="8" key="1">
    <citation type="submission" date="2016-04" db="EMBL/GenBank/DDBJ databases">
        <authorList>
            <person name="Evans L.H."/>
            <person name="Alamgir A."/>
            <person name="Owens N."/>
            <person name="Weber N.D."/>
            <person name="Virtaneva K."/>
            <person name="Barbian K."/>
            <person name="Babar A."/>
            <person name="Rosenke K."/>
        </authorList>
    </citation>
    <scope>NUCLEOTIDE SEQUENCE [LARGE SCALE GENOMIC DNA]</scope>
    <source>
        <strain evidence="8">CBS 101.48</strain>
    </source>
</reference>
<dbReference type="InParanoid" id="A0A168L0R6"/>
<keyword evidence="9" id="KW-1185">Reference proteome</keyword>
<dbReference type="OrthoDB" id="1507364at2759"/>
<comment type="subcellular location">
    <subcellularLocation>
        <location evidence="1">Membrane</location>
        <topology evidence="1">Single-pass membrane protein</topology>
    </subcellularLocation>
</comment>
<name>A0A168L0R6_ABSGL</name>
<evidence type="ECO:0000313" key="8">
    <source>
        <dbReference type="EMBL" id="SAL95819.1"/>
    </source>
</evidence>
<proteinExistence type="predicted"/>
<keyword evidence="4 6" id="KW-0472">Membrane</keyword>
<dbReference type="Pfam" id="PF09320">
    <property type="entry name" value="DUF1977"/>
    <property type="match status" value="1"/>
</dbReference>
<feature type="compositionally biased region" description="Low complexity" evidence="5">
    <location>
        <begin position="176"/>
        <end position="185"/>
    </location>
</feature>
<evidence type="ECO:0000256" key="1">
    <source>
        <dbReference type="ARBA" id="ARBA00004167"/>
    </source>
</evidence>
<dbReference type="PANTHER" id="PTHR43908">
    <property type="entry name" value="AT29763P-RELATED"/>
    <property type="match status" value="1"/>
</dbReference>
<dbReference type="InterPro" id="IPR015399">
    <property type="entry name" value="DUF1977_DnaJ-like"/>
</dbReference>
<evidence type="ECO:0000256" key="3">
    <source>
        <dbReference type="ARBA" id="ARBA00022989"/>
    </source>
</evidence>
<feature type="region of interest" description="Disordered" evidence="5">
    <location>
        <begin position="163"/>
        <end position="185"/>
    </location>
</feature>
<keyword evidence="3 6" id="KW-1133">Transmembrane helix</keyword>
<organism evidence="8">
    <name type="scientific">Absidia glauca</name>
    <name type="common">Pin mould</name>
    <dbReference type="NCBI Taxonomy" id="4829"/>
    <lineage>
        <taxon>Eukaryota</taxon>
        <taxon>Fungi</taxon>
        <taxon>Fungi incertae sedis</taxon>
        <taxon>Mucoromycota</taxon>
        <taxon>Mucoromycotina</taxon>
        <taxon>Mucoromycetes</taxon>
        <taxon>Mucorales</taxon>
        <taxon>Cunninghamellaceae</taxon>
        <taxon>Absidia</taxon>
    </lineage>
</organism>
<dbReference type="GO" id="GO:0030544">
    <property type="term" value="F:Hsp70 protein binding"/>
    <property type="evidence" value="ECO:0007669"/>
    <property type="project" value="TreeGrafter"/>
</dbReference>
<evidence type="ECO:0000256" key="5">
    <source>
        <dbReference type="SAM" id="MobiDB-lite"/>
    </source>
</evidence>
<feature type="transmembrane region" description="Helical" evidence="6">
    <location>
        <begin position="246"/>
        <end position="268"/>
    </location>
</feature>
<evidence type="ECO:0000256" key="4">
    <source>
        <dbReference type="ARBA" id="ARBA00023136"/>
    </source>
</evidence>
<dbReference type="GO" id="GO:0005789">
    <property type="term" value="C:endoplasmic reticulum membrane"/>
    <property type="evidence" value="ECO:0007669"/>
    <property type="project" value="TreeGrafter"/>
</dbReference>
<dbReference type="SMART" id="SM00271">
    <property type="entry name" value="DnaJ"/>
    <property type="match status" value="1"/>
</dbReference>
<dbReference type="InterPro" id="IPR001623">
    <property type="entry name" value="DnaJ_domain"/>
</dbReference>
<dbReference type="PRINTS" id="PR00625">
    <property type="entry name" value="JDOMAIN"/>
</dbReference>
<dbReference type="Pfam" id="PF00226">
    <property type="entry name" value="DnaJ"/>
    <property type="match status" value="1"/>
</dbReference>
<dbReference type="AlphaFoldDB" id="A0A168L0R6"/>
<dbReference type="SUPFAM" id="SSF46565">
    <property type="entry name" value="Chaperone J-domain"/>
    <property type="match status" value="1"/>
</dbReference>
<feature type="region of interest" description="Disordered" evidence="5">
    <location>
        <begin position="57"/>
        <end position="94"/>
    </location>
</feature>
<feature type="domain" description="J" evidence="7">
    <location>
        <begin position="106"/>
        <end position="170"/>
    </location>
</feature>
<dbReference type="Proteomes" id="UP000078561">
    <property type="component" value="Unassembled WGS sequence"/>
</dbReference>
<dbReference type="GO" id="GO:0071218">
    <property type="term" value="P:cellular response to misfolded protein"/>
    <property type="evidence" value="ECO:0007669"/>
    <property type="project" value="TreeGrafter"/>
</dbReference>
<dbReference type="FunCoup" id="A0A168L0R6">
    <property type="interactions" value="578"/>
</dbReference>
<evidence type="ECO:0000259" key="7">
    <source>
        <dbReference type="PROSITE" id="PS50076"/>
    </source>
</evidence>
<dbReference type="CDD" id="cd06257">
    <property type="entry name" value="DnaJ"/>
    <property type="match status" value="1"/>
</dbReference>